<dbReference type="EMBL" id="JALJOV010000139">
    <property type="protein sequence ID" value="KAK9866703.1"/>
    <property type="molecule type" value="Genomic_DNA"/>
</dbReference>
<evidence type="ECO:0000313" key="1">
    <source>
        <dbReference type="EMBL" id="KAK9866703.1"/>
    </source>
</evidence>
<name>A0AAW1TD14_9CHLO</name>
<reference evidence="1 2" key="1">
    <citation type="journal article" date="2024" name="Nat. Commun.">
        <title>Phylogenomics reveals the evolutionary origins of lichenization in chlorophyte algae.</title>
        <authorList>
            <person name="Puginier C."/>
            <person name="Libourel C."/>
            <person name="Otte J."/>
            <person name="Skaloud P."/>
            <person name="Haon M."/>
            <person name="Grisel S."/>
            <person name="Petersen M."/>
            <person name="Berrin J.G."/>
            <person name="Delaux P.M."/>
            <person name="Dal Grande F."/>
            <person name="Keller J."/>
        </authorList>
    </citation>
    <scope>NUCLEOTIDE SEQUENCE [LARGE SCALE GENOMIC DNA]</scope>
    <source>
        <strain evidence="1 2">SAG 2523</strain>
    </source>
</reference>
<dbReference type="Proteomes" id="UP001485043">
    <property type="component" value="Unassembled WGS sequence"/>
</dbReference>
<dbReference type="AlphaFoldDB" id="A0AAW1TD14"/>
<sequence length="209" mass="22345">MANSAQQNNPGKSRVNDLRLQDALTAAVTNLVVYQPADPLCWLYKNLRSLAAGTEAAERAIVQLELHLTGSRNLKEAAASAFLAGTDGEAWAVQHVRDLVEQLLPVTASNTGLLETLVAGMRGPCHLEEFMAVVQVAVLARETSEAAGQLAEASCQDVANAAEPFPLDIVLTSQQGVAGSKVELYFPFPMGAFAYGSIWVRQRQPIQAS</sequence>
<protein>
    <submittedName>
        <fullName evidence="1">Uncharacterized protein</fullName>
    </submittedName>
</protein>
<comment type="caution">
    <text evidence="1">The sequence shown here is derived from an EMBL/GenBank/DDBJ whole genome shotgun (WGS) entry which is preliminary data.</text>
</comment>
<keyword evidence="2" id="KW-1185">Reference proteome</keyword>
<accession>A0AAW1TD14</accession>
<organism evidence="1 2">
    <name type="scientific">Apatococcus fuscideae</name>
    <dbReference type="NCBI Taxonomy" id="2026836"/>
    <lineage>
        <taxon>Eukaryota</taxon>
        <taxon>Viridiplantae</taxon>
        <taxon>Chlorophyta</taxon>
        <taxon>core chlorophytes</taxon>
        <taxon>Trebouxiophyceae</taxon>
        <taxon>Chlorellales</taxon>
        <taxon>Chlorellaceae</taxon>
        <taxon>Apatococcus</taxon>
    </lineage>
</organism>
<proteinExistence type="predicted"/>
<evidence type="ECO:0000313" key="2">
    <source>
        <dbReference type="Proteomes" id="UP001485043"/>
    </source>
</evidence>
<gene>
    <name evidence="1" type="ORF">WJX84_004588</name>
</gene>